<comment type="caution">
    <text evidence="1">The sequence shown here is derived from an EMBL/GenBank/DDBJ whole genome shotgun (WGS) entry which is preliminary data.</text>
</comment>
<gene>
    <name evidence="1" type="ORF">EYZ11_006114</name>
</gene>
<protein>
    <submittedName>
        <fullName evidence="1">Uncharacterized protein</fullName>
    </submittedName>
</protein>
<dbReference type="AlphaFoldDB" id="A0A4S3JIL1"/>
<evidence type="ECO:0000313" key="1">
    <source>
        <dbReference type="EMBL" id="THC94417.1"/>
    </source>
</evidence>
<dbReference type="VEuPathDB" id="FungiDB:EYZ11_006114"/>
<reference evidence="1 2" key="1">
    <citation type="submission" date="2019-03" db="EMBL/GenBank/DDBJ databases">
        <title>The genome sequence of a newly discovered highly antifungal drug resistant Aspergillus species, Aspergillus tanneri NIH 1004.</title>
        <authorList>
            <person name="Mounaud S."/>
            <person name="Singh I."/>
            <person name="Joardar V."/>
            <person name="Pakala S."/>
            <person name="Pakala S."/>
            <person name="Venepally P."/>
            <person name="Hoover J."/>
            <person name="Nierman W."/>
            <person name="Chung J."/>
            <person name="Losada L."/>
        </authorList>
    </citation>
    <scope>NUCLEOTIDE SEQUENCE [LARGE SCALE GENOMIC DNA]</scope>
    <source>
        <strain evidence="1 2">NIH1004</strain>
    </source>
</reference>
<evidence type="ECO:0000313" key="2">
    <source>
        <dbReference type="Proteomes" id="UP000308092"/>
    </source>
</evidence>
<dbReference type="EMBL" id="SOSA01000209">
    <property type="protein sequence ID" value="THC94417.1"/>
    <property type="molecule type" value="Genomic_DNA"/>
</dbReference>
<dbReference type="Proteomes" id="UP000308092">
    <property type="component" value="Unassembled WGS sequence"/>
</dbReference>
<accession>A0A4S3JIL1</accession>
<proteinExistence type="predicted"/>
<keyword evidence="2" id="KW-1185">Reference proteome</keyword>
<sequence length="83" mass="9458">MTVDEESPLLQNENPPIQETSLTLNELKQRTDYTNKLVVWSCFIDVISTWSSIASQFKRLSEGSWLIVAYNFSFCLALPVVSN</sequence>
<name>A0A4S3JIL1_9EURO</name>
<organism evidence="1 2">
    <name type="scientific">Aspergillus tanneri</name>
    <dbReference type="NCBI Taxonomy" id="1220188"/>
    <lineage>
        <taxon>Eukaryota</taxon>
        <taxon>Fungi</taxon>
        <taxon>Dikarya</taxon>
        <taxon>Ascomycota</taxon>
        <taxon>Pezizomycotina</taxon>
        <taxon>Eurotiomycetes</taxon>
        <taxon>Eurotiomycetidae</taxon>
        <taxon>Eurotiales</taxon>
        <taxon>Aspergillaceae</taxon>
        <taxon>Aspergillus</taxon>
        <taxon>Aspergillus subgen. Circumdati</taxon>
    </lineage>
</organism>